<keyword evidence="6 14" id="KW-0812">Transmembrane</keyword>
<dbReference type="GO" id="GO:0005783">
    <property type="term" value="C:endoplasmic reticulum"/>
    <property type="evidence" value="ECO:0007669"/>
    <property type="project" value="TreeGrafter"/>
</dbReference>
<keyword evidence="9 14" id="KW-0472">Membrane</keyword>
<accession>A0AAE0SUK1</accession>
<evidence type="ECO:0000256" key="4">
    <source>
        <dbReference type="ARBA" id="ARBA00022516"/>
    </source>
</evidence>
<reference evidence="16" key="2">
    <citation type="journal article" date="2021" name="Genome Biol. Evol.">
        <title>Developing a high-quality reference genome for a parasitic bivalve with doubly uniparental inheritance (Bivalvia: Unionida).</title>
        <authorList>
            <person name="Smith C.H."/>
        </authorList>
    </citation>
    <scope>NUCLEOTIDE SEQUENCE</scope>
    <source>
        <strain evidence="16">CHS0354</strain>
        <tissue evidence="16">Mantle</tissue>
    </source>
</reference>
<reference evidence="16" key="1">
    <citation type="journal article" date="2021" name="Genome Biol. Evol.">
        <title>A High-Quality Reference Genome for a Parasitic Bivalve with Doubly Uniparental Inheritance (Bivalvia: Unionida).</title>
        <authorList>
            <person name="Smith C.H."/>
        </authorList>
    </citation>
    <scope>NUCLEOTIDE SEQUENCE</scope>
    <source>
        <strain evidence="16">CHS0354</strain>
    </source>
</reference>
<dbReference type="GO" id="GO:0008654">
    <property type="term" value="P:phospholipid biosynthetic process"/>
    <property type="evidence" value="ECO:0007669"/>
    <property type="project" value="UniProtKB-KW"/>
</dbReference>
<dbReference type="InterPro" id="IPR002123">
    <property type="entry name" value="Plipid/glycerol_acylTrfase"/>
</dbReference>
<comment type="similarity">
    <text evidence="3">Belongs to the 1-acyl-sn-glycerol-3-phosphate acyltransferase family.</text>
</comment>
<gene>
    <name evidence="16" type="ORF">CHS0354_034093</name>
</gene>
<evidence type="ECO:0000256" key="8">
    <source>
        <dbReference type="ARBA" id="ARBA00023098"/>
    </source>
</evidence>
<dbReference type="Pfam" id="PF01553">
    <property type="entry name" value="Acyltransferase"/>
    <property type="match status" value="1"/>
</dbReference>
<feature type="transmembrane region" description="Helical" evidence="14">
    <location>
        <begin position="194"/>
        <end position="216"/>
    </location>
</feature>
<protein>
    <recommendedName>
        <fullName evidence="15">Phospholipid/glycerol acyltransferase domain-containing protein</fullName>
    </recommendedName>
</protein>
<evidence type="ECO:0000256" key="13">
    <source>
        <dbReference type="ARBA" id="ARBA00025707"/>
    </source>
</evidence>
<keyword evidence="4" id="KW-0444">Lipid biosynthesis</keyword>
<dbReference type="Proteomes" id="UP001195483">
    <property type="component" value="Unassembled WGS sequence"/>
</dbReference>
<dbReference type="PANTHER" id="PTHR23063">
    <property type="entry name" value="PHOSPHOLIPID ACYLTRANSFERASE"/>
    <property type="match status" value="1"/>
</dbReference>
<evidence type="ECO:0000313" key="16">
    <source>
        <dbReference type="EMBL" id="KAK3598181.1"/>
    </source>
</evidence>
<name>A0AAE0SUK1_9BIVA</name>
<dbReference type="SUPFAM" id="SSF69593">
    <property type="entry name" value="Glycerol-3-phosphate (1)-acyltransferase"/>
    <property type="match status" value="1"/>
</dbReference>
<dbReference type="PANTHER" id="PTHR23063:SF2">
    <property type="entry name" value="GLYCEROL-3-PHOSPHATE ACYLTRANSFERASE 4, ISOFORM D-RELATED"/>
    <property type="match status" value="1"/>
</dbReference>
<dbReference type="AlphaFoldDB" id="A0AAE0SUK1"/>
<evidence type="ECO:0000256" key="7">
    <source>
        <dbReference type="ARBA" id="ARBA00022989"/>
    </source>
</evidence>
<keyword evidence="7 14" id="KW-1133">Transmembrane helix</keyword>
<evidence type="ECO:0000256" key="10">
    <source>
        <dbReference type="ARBA" id="ARBA00023209"/>
    </source>
</evidence>
<evidence type="ECO:0000259" key="15">
    <source>
        <dbReference type="SMART" id="SM00563"/>
    </source>
</evidence>
<feature type="domain" description="Phospholipid/glycerol acyltransferase" evidence="15">
    <location>
        <begin position="257"/>
        <end position="368"/>
    </location>
</feature>
<evidence type="ECO:0000256" key="6">
    <source>
        <dbReference type="ARBA" id="ARBA00022692"/>
    </source>
</evidence>
<dbReference type="GO" id="GO:0016020">
    <property type="term" value="C:membrane"/>
    <property type="evidence" value="ECO:0007669"/>
    <property type="project" value="UniProtKB-SubCell"/>
</dbReference>
<evidence type="ECO:0000256" key="1">
    <source>
        <dbReference type="ARBA" id="ARBA00004370"/>
    </source>
</evidence>
<evidence type="ECO:0000256" key="14">
    <source>
        <dbReference type="SAM" id="Phobius"/>
    </source>
</evidence>
<feature type="transmembrane region" description="Helical" evidence="14">
    <location>
        <begin position="168"/>
        <end position="188"/>
    </location>
</feature>
<evidence type="ECO:0000256" key="2">
    <source>
        <dbReference type="ARBA" id="ARBA00005189"/>
    </source>
</evidence>
<dbReference type="SMART" id="SM00563">
    <property type="entry name" value="PlsC"/>
    <property type="match status" value="1"/>
</dbReference>
<keyword evidence="17" id="KW-1185">Reference proteome</keyword>
<evidence type="ECO:0000256" key="11">
    <source>
        <dbReference type="ARBA" id="ARBA00023264"/>
    </source>
</evidence>
<dbReference type="EMBL" id="JAEAOA010001992">
    <property type="protein sequence ID" value="KAK3598181.1"/>
    <property type="molecule type" value="Genomic_DNA"/>
</dbReference>
<comment type="pathway">
    <text evidence="13">Phospholipid metabolism.</text>
</comment>
<dbReference type="GO" id="GO:0004366">
    <property type="term" value="F:glycerol-3-phosphate O-acyltransferase activity"/>
    <property type="evidence" value="ECO:0007669"/>
    <property type="project" value="TreeGrafter"/>
</dbReference>
<comment type="subcellular location">
    <subcellularLocation>
        <location evidence="1">Membrane</location>
    </subcellularLocation>
</comment>
<evidence type="ECO:0000256" key="5">
    <source>
        <dbReference type="ARBA" id="ARBA00022679"/>
    </source>
</evidence>
<organism evidence="16 17">
    <name type="scientific">Potamilus streckersoni</name>
    <dbReference type="NCBI Taxonomy" id="2493646"/>
    <lineage>
        <taxon>Eukaryota</taxon>
        <taxon>Metazoa</taxon>
        <taxon>Spiralia</taxon>
        <taxon>Lophotrochozoa</taxon>
        <taxon>Mollusca</taxon>
        <taxon>Bivalvia</taxon>
        <taxon>Autobranchia</taxon>
        <taxon>Heteroconchia</taxon>
        <taxon>Palaeoheterodonta</taxon>
        <taxon>Unionida</taxon>
        <taxon>Unionoidea</taxon>
        <taxon>Unionidae</taxon>
        <taxon>Ambleminae</taxon>
        <taxon>Lampsilini</taxon>
        <taxon>Potamilus</taxon>
    </lineage>
</organism>
<dbReference type="GO" id="GO:0019432">
    <property type="term" value="P:triglyceride biosynthetic process"/>
    <property type="evidence" value="ECO:0007669"/>
    <property type="project" value="TreeGrafter"/>
</dbReference>
<evidence type="ECO:0000313" key="17">
    <source>
        <dbReference type="Proteomes" id="UP001195483"/>
    </source>
</evidence>
<reference evidence="16" key="3">
    <citation type="submission" date="2023-05" db="EMBL/GenBank/DDBJ databases">
        <authorList>
            <person name="Smith C.H."/>
        </authorList>
    </citation>
    <scope>NUCLEOTIDE SEQUENCE</scope>
    <source>
        <strain evidence="16">CHS0354</strain>
        <tissue evidence="16">Mantle</tissue>
    </source>
</reference>
<keyword evidence="11" id="KW-1208">Phospholipid metabolism</keyword>
<evidence type="ECO:0000256" key="9">
    <source>
        <dbReference type="ARBA" id="ARBA00023136"/>
    </source>
</evidence>
<proteinExistence type="inferred from homology"/>
<keyword evidence="12" id="KW-0012">Acyltransferase</keyword>
<keyword evidence="5" id="KW-0808">Transferase</keyword>
<evidence type="ECO:0000256" key="12">
    <source>
        <dbReference type="ARBA" id="ARBA00023315"/>
    </source>
</evidence>
<comment type="caution">
    <text evidence="16">The sequence shown here is derived from an EMBL/GenBank/DDBJ whole genome shotgun (WGS) entry which is preliminary data.</text>
</comment>
<keyword evidence="10" id="KW-0594">Phospholipid biosynthesis</keyword>
<keyword evidence="8" id="KW-0443">Lipid metabolism</keyword>
<evidence type="ECO:0000256" key="3">
    <source>
        <dbReference type="ARBA" id="ARBA00008655"/>
    </source>
</evidence>
<dbReference type="InterPro" id="IPR045252">
    <property type="entry name" value="LPCAT1-like"/>
</dbReference>
<dbReference type="CDD" id="cd07991">
    <property type="entry name" value="LPLAT_LPCAT1-like"/>
    <property type="match status" value="1"/>
</dbReference>
<comment type="pathway">
    <text evidence="2">Lipid metabolism.</text>
</comment>
<sequence length="464" mass="53101">MGCEFSPWTVICIMQMSIGLIQIDGLALMLLRDSEIGVDLFQEDELRLWQTITVKFGRRRIDSYVEYKKLGELDEPEASDSNEVFDNENKSEDEHHLIERDISLSAFEGIKFSEIDFSGVDFKKEFHISDIIYFAKCGIEAVIEDDVTKCFTGAELKYWNLLTRTDKGYHFVSWRLTVLYCIGCFVRYCLLLPFRVTLCALGIACLVISTTLIGYLKDGDFKRTMNKRMTLMSSRILCRAVSGVVNFHNSENRAKNGICVANHTSPIDVILLSGDNCYAMVGQSHGGFLGVIMRAMARATSHIWFERSEVKDRHLVAKRMREHVEDTNKLPVLIFPEGTCVNNTSVMMFKKGGFEVSKTVYPVAIKYDPRFSDAYWNSSKMGLTRHVFDILTSWALVVDVWYLPPMSKKDNENAVQFANRVKSEIARRGGLVELDWDGQLKRMQAKESWKSKSQEDYSKILKVD</sequence>